<dbReference type="EMBL" id="WTYD01000001">
    <property type="protein sequence ID" value="MXO54304.1"/>
    <property type="molecule type" value="Genomic_DNA"/>
</dbReference>
<evidence type="ECO:0000313" key="1">
    <source>
        <dbReference type="EMBL" id="MXO54304.1"/>
    </source>
</evidence>
<dbReference type="Proteomes" id="UP000430272">
    <property type="component" value="Unassembled WGS sequence"/>
</dbReference>
<proteinExistence type="predicted"/>
<evidence type="ECO:0000313" key="2">
    <source>
        <dbReference type="Proteomes" id="UP000430272"/>
    </source>
</evidence>
<dbReference type="RefSeq" id="WP_160661061.1">
    <property type="nucleotide sequence ID" value="NZ_BAABDV010000001.1"/>
</dbReference>
<sequence>MEIKLGRVEYCQFARRKQLDRLSGRDMARAALLGNQARRDRGLKRLLIRGEIGALGAIGMKGLGT</sequence>
<comment type="caution">
    <text evidence="1">The sequence shown here is derived from an EMBL/GenBank/DDBJ whole genome shotgun (WGS) entry which is preliminary data.</text>
</comment>
<gene>
    <name evidence="1" type="ORF">GRI47_09850</name>
</gene>
<name>A0A844Y7T9_9SPHN</name>
<keyword evidence="2" id="KW-1185">Reference proteome</keyword>
<protein>
    <submittedName>
        <fullName evidence="1">Uncharacterized protein</fullName>
    </submittedName>
</protein>
<reference evidence="1 2" key="1">
    <citation type="submission" date="2019-12" db="EMBL/GenBank/DDBJ databases">
        <title>Genomic-based taxomic classification of the family Erythrobacteraceae.</title>
        <authorList>
            <person name="Xu L."/>
        </authorList>
    </citation>
    <scope>NUCLEOTIDE SEQUENCE [LARGE SCALE GENOMIC DNA]</scope>
    <source>
        <strain evidence="1 2">JCM 17468</strain>
    </source>
</reference>
<dbReference type="AlphaFoldDB" id="A0A844Y7T9"/>
<organism evidence="1 2">
    <name type="scientific">Qipengyuania pelagi</name>
    <dbReference type="NCBI Taxonomy" id="994320"/>
    <lineage>
        <taxon>Bacteria</taxon>
        <taxon>Pseudomonadati</taxon>
        <taxon>Pseudomonadota</taxon>
        <taxon>Alphaproteobacteria</taxon>
        <taxon>Sphingomonadales</taxon>
        <taxon>Erythrobacteraceae</taxon>
        <taxon>Qipengyuania</taxon>
    </lineage>
</organism>
<accession>A0A844Y7T9</accession>